<dbReference type="Proteomes" id="UP001066276">
    <property type="component" value="Chromosome 5"/>
</dbReference>
<dbReference type="EMBL" id="JANPWB010000009">
    <property type="protein sequence ID" value="KAJ1155635.1"/>
    <property type="molecule type" value="Genomic_DNA"/>
</dbReference>
<accession>A0AAV7RVV7</accession>
<name>A0AAV7RVV7_PLEWA</name>
<gene>
    <name evidence="1" type="ORF">NDU88_008364</name>
</gene>
<organism evidence="1 2">
    <name type="scientific">Pleurodeles waltl</name>
    <name type="common">Iberian ribbed newt</name>
    <dbReference type="NCBI Taxonomy" id="8319"/>
    <lineage>
        <taxon>Eukaryota</taxon>
        <taxon>Metazoa</taxon>
        <taxon>Chordata</taxon>
        <taxon>Craniata</taxon>
        <taxon>Vertebrata</taxon>
        <taxon>Euteleostomi</taxon>
        <taxon>Amphibia</taxon>
        <taxon>Batrachia</taxon>
        <taxon>Caudata</taxon>
        <taxon>Salamandroidea</taxon>
        <taxon>Salamandridae</taxon>
        <taxon>Pleurodelinae</taxon>
        <taxon>Pleurodeles</taxon>
    </lineage>
</organism>
<evidence type="ECO:0000313" key="2">
    <source>
        <dbReference type="Proteomes" id="UP001066276"/>
    </source>
</evidence>
<keyword evidence="2" id="KW-1185">Reference proteome</keyword>
<comment type="caution">
    <text evidence="1">The sequence shown here is derived from an EMBL/GenBank/DDBJ whole genome shotgun (WGS) entry which is preliminary data.</text>
</comment>
<proteinExistence type="predicted"/>
<dbReference type="AlphaFoldDB" id="A0AAV7RVV7"/>
<sequence length="106" mass="11184">MGTAGAPVRGPAKYFSVCKADTEIRNGCSCTRRTPATPPAPFGAGILVAGAFPLGRRALFWRPPAGPAEMCEWPQRSFDHGAFICRRDCGGRLPPPATVGISPLIC</sequence>
<reference evidence="1" key="1">
    <citation type="journal article" date="2022" name="bioRxiv">
        <title>Sequencing and chromosome-scale assembly of the giantPleurodeles waltlgenome.</title>
        <authorList>
            <person name="Brown T."/>
            <person name="Elewa A."/>
            <person name="Iarovenko S."/>
            <person name="Subramanian E."/>
            <person name="Araus A.J."/>
            <person name="Petzold A."/>
            <person name="Susuki M."/>
            <person name="Suzuki K.-i.T."/>
            <person name="Hayashi T."/>
            <person name="Toyoda A."/>
            <person name="Oliveira C."/>
            <person name="Osipova E."/>
            <person name="Leigh N.D."/>
            <person name="Simon A."/>
            <person name="Yun M.H."/>
        </authorList>
    </citation>
    <scope>NUCLEOTIDE SEQUENCE</scope>
    <source>
        <strain evidence="1">20211129_DDA</strain>
        <tissue evidence="1">Liver</tissue>
    </source>
</reference>
<protein>
    <submittedName>
        <fullName evidence="1">Uncharacterized protein</fullName>
    </submittedName>
</protein>
<evidence type="ECO:0000313" key="1">
    <source>
        <dbReference type="EMBL" id="KAJ1155635.1"/>
    </source>
</evidence>